<dbReference type="RefSeq" id="WP_344860232.1">
    <property type="nucleotide sequence ID" value="NZ_BAAAZN010000006.1"/>
</dbReference>
<proteinExistence type="inferred from homology"/>
<dbReference type="PANTHER" id="PTHR11487:SF0">
    <property type="entry name" value="S-ACYL FATTY ACID SYNTHASE THIOESTERASE, MEDIUM CHAIN"/>
    <property type="match status" value="1"/>
</dbReference>
<reference evidence="5" key="1">
    <citation type="journal article" date="2019" name="Int. J. Syst. Evol. Microbiol.">
        <title>The Global Catalogue of Microorganisms (GCM) 10K type strain sequencing project: providing services to taxonomists for standard genome sequencing and annotation.</title>
        <authorList>
            <consortium name="The Broad Institute Genomics Platform"/>
            <consortium name="The Broad Institute Genome Sequencing Center for Infectious Disease"/>
            <person name="Wu L."/>
            <person name="Ma J."/>
        </authorList>
    </citation>
    <scope>NUCLEOTIDE SEQUENCE [LARGE SCALE GENOMIC DNA]</scope>
    <source>
        <strain evidence="5">JCM 16898</strain>
    </source>
</reference>
<dbReference type="Pfam" id="PF00975">
    <property type="entry name" value="Thioesterase"/>
    <property type="match status" value="1"/>
</dbReference>
<dbReference type="Proteomes" id="UP001500689">
    <property type="component" value="Unassembled WGS sequence"/>
</dbReference>
<dbReference type="InterPro" id="IPR020802">
    <property type="entry name" value="TesA-like"/>
</dbReference>
<evidence type="ECO:0000313" key="4">
    <source>
        <dbReference type="EMBL" id="GAA3545455.1"/>
    </source>
</evidence>
<evidence type="ECO:0000256" key="1">
    <source>
        <dbReference type="ARBA" id="ARBA00007169"/>
    </source>
</evidence>
<protein>
    <submittedName>
        <fullName evidence="4">Alpha/beta fold hydrolase</fullName>
    </submittedName>
</protein>
<dbReference type="PANTHER" id="PTHR11487">
    <property type="entry name" value="THIOESTERASE"/>
    <property type="match status" value="1"/>
</dbReference>
<name>A0ABP6W2M0_9PSEU</name>
<keyword evidence="5" id="KW-1185">Reference proteome</keyword>
<comment type="similarity">
    <text evidence="1">Belongs to the thioesterase family.</text>
</comment>
<dbReference type="InterPro" id="IPR029058">
    <property type="entry name" value="AB_hydrolase_fold"/>
</dbReference>
<dbReference type="InterPro" id="IPR001031">
    <property type="entry name" value="Thioesterase"/>
</dbReference>
<gene>
    <name evidence="4" type="ORF">GCM10022222_31310</name>
</gene>
<dbReference type="GO" id="GO:0016787">
    <property type="term" value="F:hydrolase activity"/>
    <property type="evidence" value="ECO:0007669"/>
    <property type="project" value="UniProtKB-KW"/>
</dbReference>
<accession>A0ABP6W2M0</accession>
<dbReference type="InterPro" id="IPR012223">
    <property type="entry name" value="TEII"/>
</dbReference>
<evidence type="ECO:0000313" key="5">
    <source>
        <dbReference type="Proteomes" id="UP001500689"/>
    </source>
</evidence>
<dbReference type="SUPFAM" id="SSF53474">
    <property type="entry name" value="alpha/beta-Hydrolases"/>
    <property type="match status" value="1"/>
</dbReference>
<dbReference type="SMART" id="SM00824">
    <property type="entry name" value="PKS_TE"/>
    <property type="match status" value="1"/>
</dbReference>
<comment type="caution">
    <text evidence="4">The sequence shown here is derived from an EMBL/GenBank/DDBJ whole genome shotgun (WGS) entry which is preliminary data.</text>
</comment>
<evidence type="ECO:0000256" key="2">
    <source>
        <dbReference type="ARBA" id="ARBA00022801"/>
    </source>
</evidence>
<sequence length="254" mass="27340">MSAPRSDDGLWCRRYRERPDAAARLVCFPHAGGTAPFYRPVPFALRSAVDVVAIQYPGRQDRRGEPAIDDLGVLADRLHEVLRAEPDLPLTLFGHSMGAVVAFEVARRFEAEGRPVAGLFVSGRRGPATGGAEVVHRGGDEAILAEIKRLDGSAALVLEDPDLLQAALPALRADYRAVETYRCAAGDTVSCPIVALTGDADPKTPVADAQEWEHHTTGDFTLRVHPGGHFFLTAEMPKIIDLLDTHFSGASAPC</sequence>
<evidence type="ECO:0000259" key="3">
    <source>
        <dbReference type="SMART" id="SM00824"/>
    </source>
</evidence>
<organism evidence="4 5">
    <name type="scientific">Amycolatopsis ultiminotia</name>
    <dbReference type="NCBI Taxonomy" id="543629"/>
    <lineage>
        <taxon>Bacteria</taxon>
        <taxon>Bacillati</taxon>
        <taxon>Actinomycetota</taxon>
        <taxon>Actinomycetes</taxon>
        <taxon>Pseudonocardiales</taxon>
        <taxon>Pseudonocardiaceae</taxon>
        <taxon>Amycolatopsis</taxon>
    </lineage>
</organism>
<dbReference type="EMBL" id="BAAAZN010000006">
    <property type="protein sequence ID" value="GAA3545455.1"/>
    <property type="molecule type" value="Genomic_DNA"/>
</dbReference>
<keyword evidence="2 4" id="KW-0378">Hydrolase</keyword>
<dbReference type="Gene3D" id="3.40.50.1820">
    <property type="entry name" value="alpha/beta hydrolase"/>
    <property type="match status" value="1"/>
</dbReference>
<feature type="domain" description="Thioesterase TesA-like" evidence="3">
    <location>
        <begin position="26"/>
        <end position="247"/>
    </location>
</feature>